<dbReference type="Proteomes" id="UP000054279">
    <property type="component" value="Unassembled WGS sequence"/>
</dbReference>
<evidence type="ECO:0000313" key="1">
    <source>
        <dbReference type="EMBL" id="KIJ27849.1"/>
    </source>
</evidence>
<name>A0A0C9U1F6_SPHS4</name>
<dbReference type="EMBL" id="KN837322">
    <property type="protein sequence ID" value="KIJ27854.1"/>
    <property type="molecule type" value="Genomic_DNA"/>
</dbReference>
<dbReference type="AlphaFoldDB" id="A0A0C9U1F6"/>
<gene>
    <name evidence="1" type="ORF">M422DRAFT_82111</name>
    <name evidence="2" type="ORF">M422DRAFT_86439</name>
</gene>
<dbReference type="PANTHER" id="PTHR31749">
    <property type="entry name" value="KINETOCHORE-ASSOCIATED PROTEIN NSL1 HOMOLOG"/>
    <property type="match status" value="1"/>
</dbReference>
<proteinExistence type="predicted"/>
<dbReference type="EMBL" id="KN837322">
    <property type="protein sequence ID" value="KIJ27849.1"/>
    <property type="molecule type" value="Genomic_DNA"/>
</dbReference>
<dbReference type="GO" id="GO:0000444">
    <property type="term" value="C:MIS12/MIND type complex"/>
    <property type="evidence" value="ECO:0007669"/>
    <property type="project" value="TreeGrafter"/>
</dbReference>
<dbReference type="HOGENOM" id="CLU_088334_0_0_1"/>
<feature type="non-terminal residue" evidence="1">
    <location>
        <position position="133"/>
    </location>
</feature>
<dbReference type="InterPro" id="IPR013950">
    <property type="entry name" value="Mis14/Nsl1"/>
</dbReference>
<dbReference type="GO" id="GO:0000070">
    <property type="term" value="P:mitotic sister chromatid segregation"/>
    <property type="evidence" value="ECO:0007669"/>
    <property type="project" value="InterPro"/>
</dbReference>
<dbReference type="OrthoDB" id="2135762at2759"/>
<accession>A0A0C9U1F6</accession>
<protein>
    <submittedName>
        <fullName evidence="1">Uncharacterized protein</fullName>
    </submittedName>
</protein>
<dbReference type="PANTHER" id="PTHR31749:SF3">
    <property type="entry name" value="KINETOCHORE-ASSOCIATED PROTEIN NSL1 HOMOLOG"/>
    <property type="match status" value="1"/>
</dbReference>
<evidence type="ECO:0000313" key="2">
    <source>
        <dbReference type="EMBL" id="KIJ27854.1"/>
    </source>
</evidence>
<keyword evidence="3" id="KW-1185">Reference proteome</keyword>
<organism evidence="1 3">
    <name type="scientific">Sphaerobolus stellatus (strain SS14)</name>
    <dbReference type="NCBI Taxonomy" id="990650"/>
    <lineage>
        <taxon>Eukaryota</taxon>
        <taxon>Fungi</taxon>
        <taxon>Dikarya</taxon>
        <taxon>Basidiomycota</taxon>
        <taxon>Agaricomycotina</taxon>
        <taxon>Agaricomycetes</taxon>
        <taxon>Phallomycetidae</taxon>
        <taxon>Geastrales</taxon>
        <taxon>Sphaerobolaceae</taxon>
        <taxon>Sphaerobolus</taxon>
    </lineage>
</organism>
<reference evidence="1 3" key="1">
    <citation type="submission" date="2014-06" db="EMBL/GenBank/DDBJ databases">
        <title>Evolutionary Origins and Diversification of the Mycorrhizal Mutualists.</title>
        <authorList>
            <consortium name="DOE Joint Genome Institute"/>
            <consortium name="Mycorrhizal Genomics Consortium"/>
            <person name="Kohler A."/>
            <person name="Kuo A."/>
            <person name="Nagy L.G."/>
            <person name="Floudas D."/>
            <person name="Copeland A."/>
            <person name="Barry K.W."/>
            <person name="Cichocki N."/>
            <person name="Veneault-Fourrey C."/>
            <person name="LaButti K."/>
            <person name="Lindquist E.A."/>
            <person name="Lipzen A."/>
            <person name="Lundell T."/>
            <person name="Morin E."/>
            <person name="Murat C."/>
            <person name="Riley R."/>
            <person name="Ohm R."/>
            <person name="Sun H."/>
            <person name="Tunlid A."/>
            <person name="Henrissat B."/>
            <person name="Grigoriev I.V."/>
            <person name="Hibbett D.S."/>
            <person name="Martin F."/>
        </authorList>
    </citation>
    <scope>NUCLEOTIDE SEQUENCE [LARGE SCALE GENOMIC DNA]</scope>
    <source>
        <strain evidence="1 3">SS14</strain>
    </source>
</reference>
<evidence type="ECO:0000313" key="3">
    <source>
        <dbReference type="Proteomes" id="UP000054279"/>
    </source>
</evidence>
<feature type="non-terminal residue" evidence="1">
    <location>
        <position position="1"/>
    </location>
</feature>
<sequence length="133" mass="15657">AESDISRVQVERIEDWRVVEEKFMEAMMNTLAEKLAQSSSQHVREAVTAHLMDWKNRTFEAAKLNIRVNGRNLEDCAEGEEEEPFDEVLDRRIWTLSSEQMQWDKLIAERRREGPSEIEELVRDLVVRQRAGE</sequence>